<protein>
    <submittedName>
        <fullName evidence="1">Uncharacterized protein</fullName>
    </submittedName>
</protein>
<gene>
    <name evidence="1" type="ORF">ACFSPV_21730</name>
</gene>
<accession>A0ABW5ETE6</accession>
<dbReference type="RefSeq" id="WP_380105550.1">
    <property type="nucleotide sequence ID" value="NZ_JBHSIH010000001.1"/>
</dbReference>
<evidence type="ECO:0000313" key="1">
    <source>
        <dbReference type="EMBL" id="MFD2321320.1"/>
    </source>
</evidence>
<name>A0ABW5ETE6_9BURK</name>
<dbReference type="EMBL" id="JBHUIG010000026">
    <property type="protein sequence ID" value="MFD2321320.1"/>
    <property type="molecule type" value="Genomic_DNA"/>
</dbReference>
<evidence type="ECO:0000313" key="2">
    <source>
        <dbReference type="Proteomes" id="UP001597287"/>
    </source>
</evidence>
<comment type="caution">
    <text evidence="1">The sequence shown here is derived from an EMBL/GenBank/DDBJ whole genome shotgun (WGS) entry which is preliminary data.</text>
</comment>
<proteinExistence type="predicted"/>
<sequence length="74" mass="7678">MTVGTVTSSEFAARLAGLITGLPIGTDVLTHEQAASAFYRVSLGAEKLAREYAALALGQPTPVSIATLKEHHGL</sequence>
<dbReference type="Proteomes" id="UP001597287">
    <property type="component" value="Unassembled WGS sequence"/>
</dbReference>
<keyword evidence="2" id="KW-1185">Reference proteome</keyword>
<reference evidence="2" key="1">
    <citation type="journal article" date="2019" name="Int. J. Syst. Evol. Microbiol.">
        <title>The Global Catalogue of Microorganisms (GCM) 10K type strain sequencing project: providing services to taxonomists for standard genome sequencing and annotation.</title>
        <authorList>
            <consortium name="The Broad Institute Genomics Platform"/>
            <consortium name="The Broad Institute Genome Sequencing Center for Infectious Disease"/>
            <person name="Wu L."/>
            <person name="Ma J."/>
        </authorList>
    </citation>
    <scope>NUCLEOTIDE SEQUENCE [LARGE SCALE GENOMIC DNA]</scope>
    <source>
        <strain evidence="2">CCUG 62793</strain>
    </source>
</reference>
<organism evidence="1 2">
    <name type="scientific">Delftia deserti</name>
    <dbReference type="NCBI Taxonomy" id="1651218"/>
    <lineage>
        <taxon>Bacteria</taxon>
        <taxon>Pseudomonadati</taxon>
        <taxon>Pseudomonadota</taxon>
        <taxon>Betaproteobacteria</taxon>
        <taxon>Burkholderiales</taxon>
        <taxon>Comamonadaceae</taxon>
        <taxon>Delftia</taxon>
    </lineage>
</organism>